<comment type="subcellular location">
    <subcellularLocation>
        <location evidence="4">Cytoplasm</location>
    </subcellularLocation>
</comment>
<dbReference type="EMBL" id="FQZG01000029">
    <property type="protein sequence ID" value="SHJ15976.1"/>
    <property type="molecule type" value="Genomic_DNA"/>
</dbReference>
<dbReference type="PROSITE" id="PS50173">
    <property type="entry name" value="UMUC"/>
    <property type="match status" value="1"/>
</dbReference>
<comment type="similarity">
    <text evidence="1 4">Belongs to the DNA polymerase type-Y family.</text>
</comment>
<dbReference type="HAMAP" id="MF_01113">
    <property type="entry name" value="DNApol_IV"/>
    <property type="match status" value="1"/>
</dbReference>
<keyword evidence="4" id="KW-0548">Nucleotidyltransferase</keyword>
<dbReference type="InterPro" id="IPR043502">
    <property type="entry name" value="DNA/RNA_pol_sf"/>
</dbReference>
<dbReference type="EC" id="2.7.7.7" evidence="4"/>
<evidence type="ECO:0000256" key="1">
    <source>
        <dbReference type="ARBA" id="ARBA00010945"/>
    </source>
</evidence>
<dbReference type="InterPro" id="IPR017961">
    <property type="entry name" value="DNA_pol_Y-fam_little_finger"/>
</dbReference>
<dbReference type="STRING" id="1123357.SAMN02745244_01859"/>
<dbReference type="SUPFAM" id="SSF56672">
    <property type="entry name" value="DNA/RNA polymerases"/>
    <property type="match status" value="1"/>
</dbReference>
<dbReference type="Gene3D" id="3.30.1490.100">
    <property type="entry name" value="DNA polymerase, Y-family, little finger domain"/>
    <property type="match status" value="1"/>
</dbReference>
<keyword evidence="4" id="KW-0234">DNA repair</keyword>
<protein>
    <recommendedName>
        <fullName evidence="4">DNA polymerase IV</fullName>
        <shortName evidence="4">Pol IV</shortName>
        <ecNumber evidence="4">2.7.7.7</ecNumber>
    </recommendedName>
</protein>
<dbReference type="GO" id="GO:0006281">
    <property type="term" value="P:DNA repair"/>
    <property type="evidence" value="ECO:0007669"/>
    <property type="project" value="UniProtKB-UniRule"/>
</dbReference>
<keyword evidence="7" id="KW-1185">Reference proteome</keyword>
<comment type="function">
    <text evidence="2 4">Poorly processive, error-prone DNA polymerase involved in untargeted mutagenesis. Copies undamaged DNA at stalled replication forks, which arise in vivo from mismatched or misaligned primer ends. These misaligned primers can be extended by PolIV. Exhibits no 3'-5' exonuclease (proofreading) activity. May be involved in translesional synthesis, in conjunction with the beta clamp from PolIII.</text>
</comment>
<evidence type="ECO:0000256" key="2">
    <source>
        <dbReference type="ARBA" id="ARBA00025589"/>
    </source>
</evidence>
<dbReference type="NCBIfam" id="NF002677">
    <property type="entry name" value="PRK02406.1"/>
    <property type="match status" value="1"/>
</dbReference>
<dbReference type="GO" id="GO:0042276">
    <property type="term" value="P:error-prone translesion synthesis"/>
    <property type="evidence" value="ECO:0007669"/>
    <property type="project" value="TreeGrafter"/>
</dbReference>
<dbReference type="Gene3D" id="3.40.1170.60">
    <property type="match status" value="1"/>
</dbReference>
<keyword evidence="4" id="KW-0238">DNA-binding</keyword>
<dbReference type="GO" id="GO:0005829">
    <property type="term" value="C:cytosol"/>
    <property type="evidence" value="ECO:0007669"/>
    <property type="project" value="TreeGrafter"/>
</dbReference>
<dbReference type="InterPro" id="IPR050116">
    <property type="entry name" value="DNA_polymerase-Y"/>
</dbReference>
<keyword evidence="4" id="KW-0808">Transferase</keyword>
<dbReference type="InterPro" id="IPR022880">
    <property type="entry name" value="DNApol_IV"/>
</dbReference>
<keyword evidence="4" id="KW-0239">DNA-directed DNA polymerase</keyword>
<sequence length="443" mass="47334">MARRILHLDLDAFFAAVEQRDKPSLRGKAVVVGGAGPRGVVATASYEARRFGVKSAMSGAEARRRAPTAAFLGGRFPAYRESSRIVMGLLREVSPLVEPLSFDEAFVDLSGSDWGDDLAGRVAWLRAELTRRTEGLTASVGVGSSKFLAKLASEAAKPDGARILAPGDELGFIAPLPVRAIPGVGPATEQRLITIGLYTVEDLRGADRAELVRELGTAAGESLAALAWGRDERPVEALRDPKSISTEDTFAVDLTDRSQLEALLRRDAAQVVDRLHKASLFARTVTIKVRFADFTTRSVARSLGGATDGLDDITSAGLAMFDEIDIRQGVRLLGIGVTNFSTSAQEKLFGEEPPVADERVAGPGEEVVLSGVRGRGDYHPGADVEHAELGRGWVWGSGLGRVTVRFETRGTGPGPIRTFAVDDEALRPVDIDPLPMALRDDDA</sequence>
<feature type="domain" description="UmuC" evidence="5">
    <location>
        <begin position="5"/>
        <end position="185"/>
    </location>
</feature>
<dbReference type="InterPro" id="IPR024728">
    <property type="entry name" value="PolY_HhH_motif"/>
</dbReference>
<dbReference type="InterPro" id="IPR043128">
    <property type="entry name" value="Rev_trsase/Diguanyl_cyclase"/>
</dbReference>
<comment type="cofactor">
    <cofactor evidence="4">
        <name>Mg(2+)</name>
        <dbReference type="ChEBI" id="CHEBI:18420"/>
    </cofactor>
    <text evidence="4">Binds 2 magnesium ions per subunit.</text>
</comment>
<dbReference type="SUPFAM" id="SSF100879">
    <property type="entry name" value="Lesion bypass DNA polymerase (Y-family), little finger domain"/>
    <property type="match status" value="1"/>
</dbReference>
<dbReference type="Proteomes" id="UP000184512">
    <property type="component" value="Unassembled WGS sequence"/>
</dbReference>
<keyword evidence="4" id="KW-0235">DNA replication</keyword>
<dbReference type="GO" id="GO:0006261">
    <property type="term" value="P:DNA-templated DNA replication"/>
    <property type="evidence" value="ECO:0007669"/>
    <property type="project" value="UniProtKB-UniRule"/>
</dbReference>
<comment type="catalytic activity">
    <reaction evidence="3 4">
        <text>DNA(n) + a 2'-deoxyribonucleoside 5'-triphosphate = DNA(n+1) + diphosphate</text>
        <dbReference type="Rhea" id="RHEA:22508"/>
        <dbReference type="Rhea" id="RHEA-COMP:17339"/>
        <dbReference type="Rhea" id="RHEA-COMP:17340"/>
        <dbReference type="ChEBI" id="CHEBI:33019"/>
        <dbReference type="ChEBI" id="CHEBI:61560"/>
        <dbReference type="ChEBI" id="CHEBI:173112"/>
        <dbReference type="EC" id="2.7.7.7"/>
    </reaction>
</comment>
<reference evidence="6 7" key="1">
    <citation type="submission" date="2016-11" db="EMBL/GenBank/DDBJ databases">
        <authorList>
            <person name="Jaros S."/>
            <person name="Januszkiewicz K."/>
            <person name="Wedrychowicz H."/>
        </authorList>
    </citation>
    <scope>NUCLEOTIDE SEQUENCE [LARGE SCALE GENOMIC DNA]</scope>
    <source>
        <strain evidence="6 7">DSM 12906</strain>
    </source>
</reference>
<comment type="subunit">
    <text evidence="4">Monomer.</text>
</comment>
<dbReference type="Gene3D" id="3.30.70.270">
    <property type="match status" value="1"/>
</dbReference>
<gene>
    <name evidence="4" type="primary">dinB</name>
    <name evidence="6" type="ORF">SAMN02745244_01859</name>
</gene>
<feature type="binding site" evidence="4">
    <location>
        <position position="9"/>
    </location>
    <ligand>
        <name>Mg(2+)</name>
        <dbReference type="ChEBI" id="CHEBI:18420"/>
    </ligand>
</feature>
<feature type="site" description="Substrate discrimination" evidence="4">
    <location>
        <position position="14"/>
    </location>
</feature>
<evidence type="ECO:0000313" key="7">
    <source>
        <dbReference type="Proteomes" id="UP000184512"/>
    </source>
</evidence>
<evidence type="ECO:0000259" key="5">
    <source>
        <dbReference type="PROSITE" id="PS50173"/>
    </source>
</evidence>
<evidence type="ECO:0000313" key="6">
    <source>
        <dbReference type="EMBL" id="SHJ15976.1"/>
    </source>
</evidence>
<dbReference type="GO" id="GO:0000287">
    <property type="term" value="F:magnesium ion binding"/>
    <property type="evidence" value="ECO:0007669"/>
    <property type="project" value="UniProtKB-UniRule"/>
</dbReference>
<dbReference type="GO" id="GO:0003887">
    <property type="term" value="F:DNA-directed DNA polymerase activity"/>
    <property type="evidence" value="ECO:0007669"/>
    <property type="project" value="UniProtKB-UniRule"/>
</dbReference>
<dbReference type="Pfam" id="PF11798">
    <property type="entry name" value="IMS_HHH"/>
    <property type="match status" value="1"/>
</dbReference>
<feature type="active site" evidence="4">
    <location>
        <position position="104"/>
    </location>
</feature>
<dbReference type="PANTHER" id="PTHR11076:SF33">
    <property type="entry name" value="DNA POLYMERASE KAPPA"/>
    <property type="match status" value="1"/>
</dbReference>
<name>A0A1M6H1E8_9ACTN</name>
<dbReference type="AlphaFoldDB" id="A0A1M6H1E8"/>
<keyword evidence="4" id="KW-0479">Metal-binding</keyword>
<dbReference type="PANTHER" id="PTHR11076">
    <property type="entry name" value="DNA REPAIR POLYMERASE UMUC / TRANSFERASE FAMILY MEMBER"/>
    <property type="match status" value="1"/>
</dbReference>
<dbReference type="Pfam" id="PF11799">
    <property type="entry name" value="IMS_C"/>
    <property type="match status" value="1"/>
</dbReference>
<dbReference type="InterPro" id="IPR036775">
    <property type="entry name" value="DNA_pol_Y-fam_lit_finger_sf"/>
</dbReference>
<dbReference type="GO" id="GO:0009432">
    <property type="term" value="P:SOS response"/>
    <property type="evidence" value="ECO:0007669"/>
    <property type="project" value="TreeGrafter"/>
</dbReference>
<dbReference type="InterPro" id="IPR001126">
    <property type="entry name" value="UmuC"/>
</dbReference>
<keyword evidence="4" id="KW-0460">Magnesium</keyword>
<organism evidence="6 7">
    <name type="scientific">Tessaracoccus bendigoensis DSM 12906</name>
    <dbReference type="NCBI Taxonomy" id="1123357"/>
    <lineage>
        <taxon>Bacteria</taxon>
        <taxon>Bacillati</taxon>
        <taxon>Actinomycetota</taxon>
        <taxon>Actinomycetes</taxon>
        <taxon>Propionibacteriales</taxon>
        <taxon>Propionibacteriaceae</taxon>
        <taxon>Tessaracoccus</taxon>
    </lineage>
</organism>
<feature type="binding site" evidence="4">
    <location>
        <position position="103"/>
    </location>
    <ligand>
        <name>Mg(2+)</name>
        <dbReference type="ChEBI" id="CHEBI:18420"/>
    </ligand>
</feature>
<evidence type="ECO:0000256" key="3">
    <source>
        <dbReference type="ARBA" id="ARBA00049244"/>
    </source>
</evidence>
<dbReference type="CDD" id="cd03586">
    <property type="entry name" value="PolY_Pol_IV_kappa"/>
    <property type="match status" value="1"/>
</dbReference>
<keyword evidence="4" id="KW-0963">Cytoplasm</keyword>
<dbReference type="Gene3D" id="1.10.150.20">
    <property type="entry name" value="5' to 3' exonuclease, C-terminal subdomain"/>
    <property type="match status" value="1"/>
</dbReference>
<keyword evidence="4" id="KW-0227">DNA damage</keyword>
<keyword evidence="4" id="KW-0515">Mutator protein</keyword>
<dbReference type="Pfam" id="PF00817">
    <property type="entry name" value="IMS"/>
    <property type="match status" value="1"/>
</dbReference>
<dbReference type="NCBIfam" id="NF002882">
    <property type="entry name" value="PRK03348.1"/>
    <property type="match status" value="1"/>
</dbReference>
<evidence type="ECO:0000256" key="4">
    <source>
        <dbReference type="HAMAP-Rule" id="MF_01113"/>
    </source>
</evidence>
<accession>A0A1M6H1E8</accession>
<dbReference type="GO" id="GO:0003684">
    <property type="term" value="F:damaged DNA binding"/>
    <property type="evidence" value="ECO:0007669"/>
    <property type="project" value="InterPro"/>
</dbReference>
<proteinExistence type="inferred from homology"/>